<dbReference type="InterPro" id="IPR002478">
    <property type="entry name" value="PUA"/>
</dbReference>
<dbReference type="FunFam" id="3.40.1160.10:FF:000006">
    <property type="entry name" value="Glutamate 5-kinase"/>
    <property type="match status" value="1"/>
</dbReference>
<evidence type="ECO:0000313" key="9">
    <source>
        <dbReference type="EMBL" id="SMC90057.1"/>
    </source>
</evidence>
<dbReference type="InterPro" id="IPR001048">
    <property type="entry name" value="Asp/Glu/Uridylate_kinase"/>
</dbReference>
<dbReference type="PROSITE" id="PS50890">
    <property type="entry name" value="PUA"/>
    <property type="match status" value="1"/>
</dbReference>
<evidence type="ECO:0000256" key="4">
    <source>
        <dbReference type="ARBA" id="ARBA00022679"/>
    </source>
</evidence>
<dbReference type="InterPro" id="IPR015947">
    <property type="entry name" value="PUA-like_sf"/>
</dbReference>
<dbReference type="Pfam" id="PF01472">
    <property type="entry name" value="PUA"/>
    <property type="match status" value="1"/>
</dbReference>
<dbReference type="SUPFAM" id="SSF53633">
    <property type="entry name" value="Carbamate kinase-like"/>
    <property type="match status" value="1"/>
</dbReference>
<keyword evidence="3" id="KW-0641">Proline biosynthesis</keyword>
<dbReference type="PANTHER" id="PTHR43654">
    <property type="entry name" value="GLUTAMATE 5-KINASE"/>
    <property type="match status" value="1"/>
</dbReference>
<evidence type="ECO:0000256" key="1">
    <source>
        <dbReference type="ARBA" id="ARBA00022490"/>
    </source>
</evidence>
<dbReference type="AlphaFoldDB" id="A0A1W2CXX2"/>
<keyword evidence="7" id="KW-0067">ATP-binding</keyword>
<keyword evidence="2" id="KW-0028">Amino-acid biosynthesis</keyword>
<dbReference type="GO" id="GO:0005524">
    <property type="term" value="F:ATP binding"/>
    <property type="evidence" value="ECO:0007669"/>
    <property type="project" value="UniProtKB-KW"/>
</dbReference>
<dbReference type="STRING" id="151894.SAMN04488524_3395"/>
<evidence type="ECO:0000256" key="7">
    <source>
        <dbReference type="ARBA" id="ARBA00022840"/>
    </source>
</evidence>
<evidence type="ECO:0000313" key="10">
    <source>
        <dbReference type="Proteomes" id="UP000192756"/>
    </source>
</evidence>
<dbReference type="GO" id="GO:0008652">
    <property type="term" value="P:amino acid biosynthetic process"/>
    <property type="evidence" value="ECO:0007669"/>
    <property type="project" value="UniProtKB-KW"/>
</dbReference>
<keyword evidence="1" id="KW-0963">Cytoplasm</keyword>
<dbReference type="GO" id="GO:0003723">
    <property type="term" value="F:RNA binding"/>
    <property type="evidence" value="ECO:0007669"/>
    <property type="project" value="InterPro"/>
</dbReference>
<evidence type="ECO:0000259" key="8">
    <source>
        <dbReference type="SMART" id="SM00359"/>
    </source>
</evidence>
<dbReference type="SMART" id="SM00359">
    <property type="entry name" value="PUA"/>
    <property type="match status" value="1"/>
</dbReference>
<dbReference type="Proteomes" id="UP000192756">
    <property type="component" value="Unassembled WGS sequence"/>
</dbReference>
<evidence type="ECO:0000256" key="6">
    <source>
        <dbReference type="ARBA" id="ARBA00022777"/>
    </source>
</evidence>
<dbReference type="Gene3D" id="3.40.1160.10">
    <property type="entry name" value="Acetylglutamate kinase-like"/>
    <property type="match status" value="1"/>
</dbReference>
<keyword evidence="10" id="KW-1185">Reference proteome</keyword>
<evidence type="ECO:0000256" key="3">
    <source>
        <dbReference type="ARBA" id="ARBA00022650"/>
    </source>
</evidence>
<dbReference type="OrthoDB" id="9804434at2"/>
<dbReference type="PIRSF" id="PIRSF000729">
    <property type="entry name" value="GK"/>
    <property type="match status" value="1"/>
</dbReference>
<evidence type="ECO:0000256" key="5">
    <source>
        <dbReference type="ARBA" id="ARBA00022741"/>
    </source>
</evidence>
<accession>A0A1W2CXX2</accession>
<dbReference type="InterPro" id="IPR036974">
    <property type="entry name" value="PUA_sf"/>
</dbReference>
<dbReference type="NCBIfam" id="TIGR01027">
    <property type="entry name" value="proB"/>
    <property type="match status" value="1"/>
</dbReference>
<dbReference type="SUPFAM" id="SSF88697">
    <property type="entry name" value="PUA domain-like"/>
    <property type="match status" value="1"/>
</dbReference>
<keyword evidence="6 9" id="KW-0418">Kinase</keyword>
<organism evidence="9 10">
    <name type="scientific">Pedobacter africanus</name>
    <dbReference type="NCBI Taxonomy" id="151894"/>
    <lineage>
        <taxon>Bacteria</taxon>
        <taxon>Pseudomonadati</taxon>
        <taxon>Bacteroidota</taxon>
        <taxon>Sphingobacteriia</taxon>
        <taxon>Sphingobacteriales</taxon>
        <taxon>Sphingobacteriaceae</taxon>
        <taxon>Pedobacter</taxon>
    </lineage>
</organism>
<gene>
    <name evidence="9" type="ORF">SAMN04488524_3395</name>
</gene>
<sequence length="344" mass="37367">MNKPILVLKLGTASITTTKGELDEQVIADVTRQVAEIAKDYRLIIVSSGAVAAGKKYIKNYKGKIAERKAAASIGNPLLLGTYSKHFLPYNISIAQSLCERQHFSNRKQFLQLKETYEELWKNGVIPIANENDVVSSLELKFSDNDELATLLGVGFGASVILLGTSVPGVLDREGKVIERIESINNDIFSLADKNKSDLGLGGMISKLTFAHLATVMGIKVVIFGVRSTNGILNAIKESTGTVCMPKEGNVSARNKWLASGSLVTGRVKVDDGACEAIRKRKSLLAVGVLEVIEKFSDGEIFEITDKEQHIIAVARAKTSSQKMIENLKQHNLEIANASDIVIL</sequence>
<dbReference type="Gene3D" id="2.30.130.10">
    <property type="entry name" value="PUA domain"/>
    <property type="match status" value="1"/>
</dbReference>
<evidence type="ECO:0000256" key="2">
    <source>
        <dbReference type="ARBA" id="ARBA00022605"/>
    </source>
</evidence>
<dbReference type="InterPro" id="IPR001057">
    <property type="entry name" value="Glu/AcGlu_kinase"/>
</dbReference>
<reference evidence="10" key="1">
    <citation type="submission" date="2017-04" db="EMBL/GenBank/DDBJ databases">
        <authorList>
            <person name="Varghese N."/>
            <person name="Submissions S."/>
        </authorList>
    </citation>
    <scope>NUCLEOTIDE SEQUENCE [LARGE SCALE GENOMIC DNA]</scope>
    <source>
        <strain evidence="10">DSM 12126</strain>
    </source>
</reference>
<keyword evidence="4" id="KW-0808">Transferase</keyword>
<dbReference type="PRINTS" id="PR00474">
    <property type="entry name" value="GLU5KINASE"/>
</dbReference>
<dbReference type="GO" id="GO:0005829">
    <property type="term" value="C:cytosol"/>
    <property type="evidence" value="ECO:0007669"/>
    <property type="project" value="TreeGrafter"/>
</dbReference>
<dbReference type="GO" id="GO:0004349">
    <property type="term" value="F:glutamate 5-kinase activity"/>
    <property type="evidence" value="ECO:0007669"/>
    <property type="project" value="InterPro"/>
</dbReference>
<dbReference type="InterPro" id="IPR005715">
    <property type="entry name" value="Glu_5kinase/COase_Synthase"/>
</dbReference>
<dbReference type="Pfam" id="PF00696">
    <property type="entry name" value="AA_kinase"/>
    <property type="match status" value="1"/>
</dbReference>
<dbReference type="RefSeq" id="WP_084240179.1">
    <property type="nucleotide sequence ID" value="NZ_FWXT01000002.1"/>
</dbReference>
<name>A0A1W2CXX2_9SPHI</name>
<feature type="domain" description="PUA" evidence="8">
    <location>
        <begin position="266"/>
        <end position="338"/>
    </location>
</feature>
<protein>
    <submittedName>
        <fullName evidence="9">Glutamate 5-kinase</fullName>
    </submittedName>
</protein>
<dbReference type="InterPro" id="IPR011529">
    <property type="entry name" value="Glu_5kinase"/>
</dbReference>
<dbReference type="EMBL" id="FWXT01000002">
    <property type="protein sequence ID" value="SMC90057.1"/>
    <property type="molecule type" value="Genomic_DNA"/>
</dbReference>
<dbReference type="InterPro" id="IPR036393">
    <property type="entry name" value="AceGlu_kinase-like_sf"/>
</dbReference>
<keyword evidence="5" id="KW-0547">Nucleotide-binding</keyword>
<proteinExistence type="predicted"/>
<dbReference type="PANTHER" id="PTHR43654:SF1">
    <property type="entry name" value="ISOPENTENYL PHOSPHATE KINASE"/>
    <property type="match status" value="1"/>
</dbReference>